<dbReference type="Gene3D" id="3.30.360.10">
    <property type="entry name" value="Dihydrodipicolinate Reductase, domain 2"/>
    <property type="match status" value="1"/>
</dbReference>
<dbReference type="InterPro" id="IPR050424">
    <property type="entry name" value="Gfo-Idh-MocA_inositol_DH"/>
</dbReference>
<dbReference type="Pfam" id="PF02894">
    <property type="entry name" value="GFO_IDH_MocA_C"/>
    <property type="match status" value="1"/>
</dbReference>
<evidence type="ECO:0000259" key="5">
    <source>
        <dbReference type="Pfam" id="PF01408"/>
    </source>
</evidence>
<dbReference type="SUPFAM" id="SSF51735">
    <property type="entry name" value="NAD(P)-binding Rossmann-fold domains"/>
    <property type="match status" value="1"/>
</dbReference>
<keyword evidence="2 4" id="KW-0560">Oxidoreductase</keyword>
<dbReference type="Pfam" id="PF01408">
    <property type="entry name" value="GFO_IDH_MocA"/>
    <property type="match status" value="1"/>
</dbReference>
<evidence type="ECO:0000256" key="1">
    <source>
        <dbReference type="ARBA" id="ARBA00010928"/>
    </source>
</evidence>
<evidence type="ECO:0000313" key="8">
    <source>
        <dbReference type="Proteomes" id="UP001183176"/>
    </source>
</evidence>
<dbReference type="EC" id="1.1.1.18" evidence="4"/>
<protein>
    <recommendedName>
        <fullName evidence="4">Inositol 2-dehydrogenase</fullName>
        <ecNumber evidence="4">1.1.1.18</ecNumber>
    </recommendedName>
    <alternativeName>
        <fullName evidence="4">Myo-inositol 2-dehydrogenase</fullName>
        <shortName evidence="4">MI 2-dehydrogenase</shortName>
    </alternativeName>
</protein>
<keyword evidence="3 4" id="KW-0520">NAD</keyword>
<proteinExistence type="inferred from homology"/>
<evidence type="ECO:0000259" key="6">
    <source>
        <dbReference type="Pfam" id="PF02894"/>
    </source>
</evidence>
<sequence>MTVRAAVIGTGIMGAEHARLLERQVSGVVVTGAFDVDTERCRQAVAGMPSARVFSDPIELIFDPGIDAVVIASADLTHERFALAAIAAGKPVLCEKPLAPDIAGCERILAAEVAAGRRLVSVGFMRRFDPGHRQLKQALAGGDIGTALLMHCVHRNRSAPAGQPTASLITGSAVHEFDAARWLLDDELATVTVHRPRSSRRSSPTADPLFLVVESSAGVLVDIEVFLNCGYGYEVRCEVVGEDGTVFLDAPAATAVRGAAGISRSLAEDWRPRFAEAYRCELQEWIDSVAAGAVSCLASTWDGYAATAAAQAGVAALDSGRAEPVRLPPRPELYGAELYGAELYGAKVHGAVQA</sequence>
<dbReference type="RefSeq" id="WP_311421756.1">
    <property type="nucleotide sequence ID" value="NZ_JAVREH010000004.1"/>
</dbReference>
<dbReference type="SUPFAM" id="SSF55347">
    <property type="entry name" value="Glyceraldehyde-3-phosphate dehydrogenase-like, C-terminal domain"/>
    <property type="match status" value="1"/>
</dbReference>
<accession>A0ABU2J6H6</accession>
<comment type="subunit">
    <text evidence="4">Homotetramer.</text>
</comment>
<feature type="domain" description="Gfo/Idh/MocA-like oxidoreductase N-terminal" evidence="5">
    <location>
        <begin position="4"/>
        <end position="124"/>
    </location>
</feature>
<evidence type="ECO:0000313" key="7">
    <source>
        <dbReference type="EMBL" id="MDT0260598.1"/>
    </source>
</evidence>
<dbReference type="HAMAP" id="MF_01671">
    <property type="entry name" value="IolG"/>
    <property type="match status" value="1"/>
</dbReference>
<dbReference type="PANTHER" id="PTHR43593">
    <property type="match status" value="1"/>
</dbReference>
<feature type="domain" description="Gfo/Idh/MocA-like oxidoreductase C-terminal" evidence="6">
    <location>
        <begin position="136"/>
        <end position="325"/>
    </location>
</feature>
<dbReference type="InterPro" id="IPR000683">
    <property type="entry name" value="Gfo/Idh/MocA-like_OxRdtase_N"/>
</dbReference>
<dbReference type="InterPro" id="IPR004104">
    <property type="entry name" value="Gfo/Idh/MocA-like_OxRdtase_C"/>
</dbReference>
<comment type="similarity">
    <text evidence="1 4">Belongs to the Gfo/Idh/MocA family.</text>
</comment>
<comment type="caution">
    <text evidence="7">The sequence shown here is derived from an EMBL/GenBank/DDBJ whole genome shotgun (WGS) entry which is preliminary data.</text>
</comment>
<evidence type="ECO:0000256" key="4">
    <source>
        <dbReference type="HAMAP-Rule" id="MF_01671"/>
    </source>
</evidence>
<comment type="catalytic activity">
    <reaction evidence="4">
        <text>myo-inositol + NAD(+) = scyllo-inosose + NADH + H(+)</text>
        <dbReference type="Rhea" id="RHEA:16949"/>
        <dbReference type="ChEBI" id="CHEBI:15378"/>
        <dbReference type="ChEBI" id="CHEBI:17268"/>
        <dbReference type="ChEBI" id="CHEBI:17811"/>
        <dbReference type="ChEBI" id="CHEBI:57540"/>
        <dbReference type="ChEBI" id="CHEBI:57945"/>
        <dbReference type="EC" id="1.1.1.18"/>
    </reaction>
</comment>
<dbReference type="Gene3D" id="3.40.50.720">
    <property type="entry name" value="NAD(P)-binding Rossmann-like Domain"/>
    <property type="match status" value="1"/>
</dbReference>
<comment type="function">
    <text evidence="4">Involved in the oxidation of myo-inositol (MI) to 2-keto-myo-inositol (2KMI or 2-inosose).</text>
</comment>
<dbReference type="InterPro" id="IPR036291">
    <property type="entry name" value="NAD(P)-bd_dom_sf"/>
</dbReference>
<evidence type="ECO:0000256" key="2">
    <source>
        <dbReference type="ARBA" id="ARBA00023002"/>
    </source>
</evidence>
<organism evidence="7 8">
    <name type="scientific">Jatrophihabitans lederbergiae</name>
    <dbReference type="NCBI Taxonomy" id="3075547"/>
    <lineage>
        <taxon>Bacteria</taxon>
        <taxon>Bacillati</taxon>
        <taxon>Actinomycetota</taxon>
        <taxon>Actinomycetes</taxon>
        <taxon>Jatrophihabitantales</taxon>
        <taxon>Jatrophihabitantaceae</taxon>
        <taxon>Jatrophihabitans</taxon>
    </lineage>
</organism>
<dbReference type="PANTHER" id="PTHR43593:SF1">
    <property type="entry name" value="INOSITOL 2-DEHYDROGENASE"/>
    <property type="match status" value="1"/>
</dbReference>
<evidence type="ECO:0000256" key="3">
    <source>
        <dbReference type="ARBA" id="ARBA00023027"/>
    </source>
</evidence>
<dbReference type="EMBL" id="JAVREH010000004">
    <property type="protein sequence ID" value="MDT0260598.1"/>
    <property type="molecule type" value="Genomic_DNA"/>
</dbReference>
<keyword evidence="8" id="KW-1185">Reference proteome</keyword>
<reference evidence="8" key="1">
    <citation type="submission" date="2023-07" db="EMBL/GenBank/DDBJ databases">
        <title>30 novel species of actinomycetes from the DSMZ collection.</title>
        <authorList>
            <person name="Nouioui I."/>
        </authorList>
    </citation>
    <scope>NUCLEOTIDE SEQUENCE [LARGE SCALE GENOMIC DNA]</scope>
    <source>
        <strain evidence="8">DSM 44399</strain>
    </source>
</reference>
<gene>
    <name evidence="4" type="primary">iolG</name>
    <name evidence="7" type="ORF">RM423_04245</name>
</gene>
<dbReference type="InterPro" id="IPR023794">
    <property type="entry name" value="MI/DCI_dehydrogenase"/>
</dbReference>
<dbReference type="Proteomes" id="UP001183176">
    <property type="component" value="Unassembled WGS sequence"/>
</dbReference>
<name>A0ABU2J6H6_9ACTN</name>